<dbReference type="PANTHER" id="PTHR48050">
    <property type="entry name" value="STEROL 3-BETA-GLUCOSYLTRANSFERASE"/>
    <property type="match status" value="1"/>
</dbReference>
<dbReference type="EMBL" id="JADEYC010000018">
    <property type="protein sequence ID" value="MBE9375178.1"/>
    <property type="molecule type" value="Genomic_DNA"/>
</dbReference>
<dbReference type="GO" id="GO:0016758">
    <property type="term" value="F:hexosyltransferase activity"/>
    <property type="evidence" value="ECO:0007669"/>
    <property type="project" value="InterPro"/>
</dbReference>
<dbReference type="RefSeq" id="WP_193928603.1">
    <property type="nucleotide sequence ID" value="NZ_JADEYC010000018.1"/>
</dbReference>
<evidence type="ECO:0000313" key="6">
    <source>
        <dbReference type="Proteomes" id="UP000598360"/>
    </source>
</evidence>
<dbReference type="InterPro" id="IPR002213">
    <property type="entry name" value="UDP_glucos_trans"/>
</dbReference>
<feature type="domain" description="Erythromycin biosynthesis protein CIII-like C-terminal" evidence="4">
    <location>
        <begin position="245"/>
        <end position="373"/>
    </location>
</feature>
<dbReference type="GO" id="GO:0017000">
    <property type="term" value="P:antibiotic biosynthetic process"/>
    <property type="evidence" value="ECO:0007669"/>
    <property type="project" value="UniProtKB-KW"/>
</dbReference>
<comment type="caution">
    <text evidence="5">The sequence shown here is derived from an EMBL/GenBank/DDBJ whole genome shotgun (WGS) entry which is preliminary data.</text>
</comment>
<evidence type="ECO:0000256" key="1">
    <source>
        <dbReference type="ARBA" id="ARBA00009995"/>
    </source>
</evidence>
<dbReference type="NCBIfam" id="TIGR01426">
    <property type="entry name" value="MGT"/>
    <property type="match status" value="1"/>
</dbReference>
<dbReference type="InterPro" id="IPR035595">
    <property type="entry name" value="UDP_glycos_trans_CS"/>
</dbReference>
<organism evidence="5 6">
    <name type="scientific">Saccharopolyspora montiporae</name>
    <dbReference type="NCBI Taxonomy" id="2781240"/>
    <lineage>
        <taxon>Bacteria</taxon>
        <taxon>Bacillati</taxon>
        <taxon>Actinomycetota</taxon>
        <taxon>Actinomycetes</taxon>
        <taxon>Pseudonocardiales</taxon>
        <taxon>Pseudonocardiaceae</taxon>
        <taxon>Saccharopolyspora</taxon>
    </lineage>
</organism>
<keyword evidence="2" id="KW-0808">Transferase</keyword>
<evidence type="ECO:0000256" key="2">
    <source>
        <dbReference type="ARBA" id="ARBA00022679"/>
    </source>
</evidence>
<sequence>MHHTDHRRAHIAFLSIPAHGHVNPGLGLVEALAERGHRTTYANTAEFTSIVSSAGATPVPYTSLLPSPSDPQQSWPDDPAAAQSLFLDEAMSVVPQLERSYAGDRPDLIVYDPAAFHALVLGAKWDVPLVQVSPTHVYSAALAEQFLPITTGPEMAAVQRRFEDYFAEQGTDLSYVDISVPRRGIVTIPRAFQYFGDQVPEQFTFVGPMLTDRAFQGGWQRPDDRPVLVVSLGSAYNRRADFYRRCLRAFADLDWHVLMSVGRGVQPADLGPIPANIEVRQWIPQLAALGSASAFVTHAGMGGVTEGFYHGVPLVAVPQAADQFMNADRITELGLGERADADAVEPEQLREQVLRVAADPVIRANCTRIRDEVRQAGGVDRAVRIVEDELRSAGRT</sequence>
<dbReference type="GO" id="GO:0008194">
    <property type="term" value="F:UDP-glycosyltransferase activity"/>
    <property type="evidence" value="ECO:0007669"/>
    <property type="project" value="InterPro"/>
</dbReference>
<dbReference type="InterPro" id="IPR050426">
    <property type="entry name" value="Glycosyltransferase_28"/>
</dbReference>
<evidence type="ECO:0000256" key="3">
    <source>
        <dbReference type="ARBA" id="ARBA00023194"/>
    </source>
</evidence>
<dbReference type="FunFam" id="3.40.50.2000:FF:000072">
    <property type="entry name" value="Glycosyl transferase"/>
    <property type="match status" value="1"/>
</dbReference>
<name>A0A929BBT1_9PSEU</name>
<dbReference type="Proteomes" id="UP000598360">
    <property type="component" value="Unassembled WGS sequence"/>
</dbReference>
<evidence type="ECO:0000313" key="5">
    <source>
        <dbReference type="EMBL" id="MBE9375178.1"/>
    </source>
</evidence>
<dbReference type="PANTHER" id="PTHR48050:SF13">
    <property type="entry name" value="STEROL 3-BETA-GLUCOSYLTRANSFERASE UGT80A2"/>
    <property type="match status" value="1"/>
</dbReference>
<gene>
    <name evidence="5" type="ORF">IQ251_12065</name>
</gene>
<reference evidence="5" key="1">
    <citation type="submission" date="2020-10" db="EMBL/GenBank/DDBJ databases">
        <title>Diversity and distribution of actinomycetes associated with coral in the coast of Hainan.</title>
        <authorList>
            <person name="Li F."/>
        </authorList>
    </citation>
    <scope>NUCLEOTIDE SEQUENCE</scope>
    <source>
        <strain evidence="5">HNM0983</strain>
    </source>
</reference>
<dbReference type="Gene3D" id="3.40.50.2000">
    <property type="entry name" value="Glycogen Phosphorylase B"/>
    <property type="match status" value="2"/>
</dbReference>
<dbReference type="AlphaFoldDB" id="A0A929BBT1"/>
<accession>A0A929BBT1</accession>
<evidence type="ECO:0000259" key="4">
    <source>
        <dbReference type="Pfam" id="PF06722"/>
    </source>
</evidence>
<proteinExistence type="inferred from homology"/>
<dbReference type="InterPro" id="IPR006326">
    <property type="entry name" value="UDPGT_MGT-like"/>
</dbReference>
<comment type="similarity">
    <text evidence="1">Belongs to the UDP-glycosyltransferase family.</text>
</comment>
<dbReference type="Pfam" id="PF06722">
    <property type="entry name" value="EryCIII-like_C"/>
    <property type="match status" value="1"/>
</dbReference>
<dbReference type="PROSITE" id="PS00375">
    <property type="entry name" value="UDPGT"/>
    <property type="match status" value="1"/>
</dbReference>
<dbReference type="InterPro" id="IPR010610">
    <property type="entry name" value="EryCIII-like_C"/>
</dbReference>
<dbReference type="CDD" id="cd03784">
    <property type="entry name" value="GT1_Gtf-like"/>
    <property type="match status" value="1"/>
</dbReference>
<keyword evidence="3" id="KW-0045">Antibiotic biosynthesis</keyword>
<dbReference type="SUPFAM" id="SSF53756">
    <property type="entry name" value="UDP-Glycosyltransferase/glycogen phosphorylase"/>
    <property type="match status" value="1"/>
</dbReference>
<protein>
    <submittedName>
        <fullName evidence="5">OleI family self-immunity macrolide glycosyltransferase</fullName>
    </submittedName>
</protein>
<keyword evidence="6" id="KW-1185">Reference proteome</keyword>